<dbReference type="STRING" id="1314782.A0A165P168"/>
<dbReference type="InParanoid" id="A0A165P168"/>
<organism evidence="3 4">
    <name type="scientific">Neolentinus lepideus HHB14362 ss-1</name>
    <dbReference type="NCBI Taxonomy" id="1314782"/>
    <lineage>
        <taxon>Eukaryota</taxon>
        <taxon>Fungi</taxon>
        <taxon>Dikarya</taxon>
        <taxon>Basidiomycota</taxon>
        <taxon>Agaricomycotina</taxon>
        <taxon>Agaricomycetes</taxon>
        <taxon>Gloeophyllales</taxon>
        <taxon>Gloeophyllaceae</taxon>
        <taxon>Neolentinus</taxon>
    </lineage>
</organism>
<sequence>MTEGRFPGLSRPLLDGANGRPQSRFSFRRHSNSIHSCPDADVPVQHQDKTNILPDHFSRVNASEGPGMVSSGFDIHGNHTPPPPVSLLGSRLVTIPHSSPDGLALPTVKRGLYTDPMRTSSTILRTPQQCPSFFPHGFTNASVSTENMHPQSLSKEIKREHFDLGANALSVRMEARDVSAEGTLQSNTWEIRNASSASLFKLARDTPSLQSSTARYSRAPSEVSFNGAMPDDDISMVMMRGATDLRNAKIELEELRRQVKEMKHQVELAQKEKTEAERRWNELKQSSLKGIESSRESVSNMRTRMSELELESRDAFGTAKNLKLSLSELKDLRRTIAESLQTIEPLLGDHGEYLRVSTTKDVVKELKMQAANTQQVVDLLRDQLTASGSELVQANARIAELEECRRIDGEALRASAARVNDMTSRLSELAICLQQQRDELMDALVSAASSESKLEVLRAQIADVTESLRQKNVQLEAAGSLKELNIELQRQVEVYAIELQGLESTRTELRTQTEAVQDREARIKSLVQTLETQEKNTIELKDR</sequence>
<dbReference type="OrthoDB" id="3246510at2759"/>
<dbReference type="EMBL" id="KV425621">
    <property type="protein sequence ID" value="KZT20384.1"/>
    <property type="molecule type" value="Genomic_DNA"/>
</dbReference>
<reference evidence="3 4" key="1">
    <citation type="journal article" date="2016" name="Mol. Biol. Evol.">
        <title>Comparative Genomics of Early-Diverging Mushroom-Forming Fungi Provides Insights into the Origins of Lignocellulose Decay Capabilities.</title>
        <authorList>
            <person name="Nagy L.G."/>
            <person name="Riley R."/>
            <person name="Tritt A."/>
            <person name="Adam C."/>
            <person name="Daum C."/>
            <person name="Floudas D."/>
            <person name="Sun H."/>
            <person name="Yadav J.S."/>
            <person name="Pangilinan J."/>
            <person name="Larsson K.H."/>
            <person name="Matsuura K."/>
            <person name="Barry K."/>
            <person name="Labutti K."/>
            <person name="Kuo R."/>
            <person name="Ohm R.A."/>
            <person name="Bhattacharya S.S."/>
            <person name="Shirouzu T."/>
            <person name="Yoshinaga Y."/>
            <person name="Martin F.M."/>
            <person name="Grigoriev I.V."/>
            <person name="Hibbett D.S."/>
        </authorList>
    </citation>
    <scope>NUCLEOTIDE SEQUENCE [LARGE SCALE GENOMIC DNA]</scope>
    <source>
        <strain evidence="3 4">HHB14362 ss-1</strain>
    </source>
</reference>
<evidence type="ECO:0000313" key="3">
    <source>
        <dbReference type="EMBL" id="KZT20384.1"/>
    </source>
</evidence>
<name>A0A165P168_9AGAM</name>
<feature type="coiled-coil region" evidence="1">
    <location>
        <begin position="238"/>
        <end position="311"/>
    </location>
</feature>
<keyword evidence="1" id="KW-0175">Coiled coil</keyword>
<gene>
    <name evidence="3" type="ORF">NEOLEDRAFT_874247</name>
</gene>
<evidence type="ECO:0000256" key="2">
    <source>
        <dbReference type="SAM" id="MobiDB-lite"/>
    </source>
</evidence>
<feature type="region of interest" description="Disordered" evidence="2">
    <location>
        <begin position="1"/>
        <end position="22"/>
    </location>
</feature>
<protein>
    <submittedName>
        <fullName evidence="3">Uncharacterized protein</fullName>
    </submittedName>
</protein>
<dbReference type="AlphaFoldDB" id="A0A165P168"/>
<feature type="coiled-coil region" evidence="1">
    <location>
        <begin position="454"/>
        <end position="543"/>
    </location>
</feature>
<evidence type="ECO:0000256" key="1">
    <source>
        <dbReference type="SAM" id="Coils"/>
    </source>
</evidence>
<proteinExistence type="predicted"/>
<evidence type="ECO:0000313" key="4">
    <source>
        <dbReference type="Proteomes" id="UP000076761"/>
    </source>
</evidence>
<accession>A0A165P168</accession>
<dbReference type="Proteomes" id="UP000076761">
    <property type="component" value="Unassembled WGS sequence"/>
</dbReference>
<keyword evidence="4" id="KW-1185">Reference proteome</keyword>